<evidence type="ECO:0000313" key="2">
    <source>
        <dbReference type="Proteomes" id="UP001177021"/>
    </source>
</evidence>
<organism evidence="1 2">
    <name type="scientific">Trifolium pratense</name>
    <name type="common">Red clover</name>
    <dbReference type="NCBI Taxonomy" id="57577"/>
    <lineage>
        <taxon>Eukaryota</taxon>
        <taxon>Viridiplantae</taxon>
        <taxon>Streptophyta</taxon>
        <taxon>Embryophyta</taxon>
        <taxon>Tracheophyta</taxon>
        <taxon>Spermatophyta</taxon>
        <taxon>Magnoliopsida</taxon>
        <taxon>eudicotyledons</taxon>
        <taxon>Gunneridae</taxon>
        <taxon>Pentapetalae</taxon>
        <taxon>rosids</taxon>
        <taxon>fabids</taxon>
        <taxon>Fabales</taxon>
        <taxon>Fabaceae</taxon>
        <taxon>Papilionoideae</taxon>
        <taxon>50 kb inversion clade</taxon>
        <taxon>NPAAA clade</taxon>
        <taxon>Hologalegina</taxon>
        <taxon>IRL clade</taxon>
        <taxon>Trifolieae</taxon>
        <taxon>Trifolium</taxon>
    </lineage>
</organism>
<evidence type="ECO:0000313" key="1">
    <source>
        <dbReference type="EMBL" id="CAJ2663985.1"/>
    </source>
</evidence>
<comment type="caution">
    <text evidence="1">The sequence shown here is derived from an EMBL/GenBank/DDBJ whole genome shotgun (WGS) entry which is preliminary data.</text>
</comment>
<name>A0ACB0L5V1_TRIPR</name>
<keyword evidence="2" id="KW-1185">Reference proteome</keyword>
<proteinExistence type="predicted"/>
<dbReference type="Proteomes" id="UP001177021">
    <property type="component" value="Unassembled WGS sequence"/>
</dbReference>
<protein>
    <submittedName>
        <fullName evidence="1">Uncharacterized protein</fullName>
    </submittedName>
</protein>
<sequence length="73" mass="8777">MDLIKRNNLRKHQCKLVDFNFNKGNICYYFKILIKRNRLRKHQCKLADFNFKKVIVGQSLKGFESSTSKKLNR</sequence>
<gene>
    <name evidence="1" type="ORF">MILVUS5_LOCUS29313</name>
</gene>
<reference evidence="1" key="1">
    <citation type="submission" date="2023-10" db="EMBL/GenBank/DDBJ databases">
        <authorList>
            <person name="Rodriguez Cubillos JULIANA M."/>
            <person name="De Vega J."/>
        </authorList>
    </citation>
    <scope>NUCLEOTIDE SEQUENCE</scope>
</reference>
<dbReference type="EMBL" id="CASHSV030000409">
    <property type="protein sequence ID" value="CAJ2663985.1"/>
    <property type="molecule type" value="Genomic_DNA"/>
</dbReference>
<accession>A0ACB0L5V1</accession>